<dbReference type="FunFam" id="3.20.20.10:FF:000002">
    <property type="entry name" value="Alanine racemase"/>
    <property type="match status" value="1"/>
</dbReference>
<dbReference type="InterPro" id="IPR000821">
    <property type="entry name" value="Ala_racemase"/>
</dbReference>
<dbReference type="SMART" id="SM01005">
    <property type="entry name" value="Ala_racemase_C"/>
    <property type="match status" value="1"/>
</dbReference>
<gene>
    <name evidence="8" type="ORF">ENR64_07865</name>
</gene>
<sequence length="406" mass="44643">MLGWDYRFGLAEIERERAWVEINPVAIAHNVRQIRRLLLPQTALMAIVKADAYGHGAPLVAQTALEAGASWLGVATIPEGIELRESGISAPILILGAVNTPEQVRAIARWQLQPTVCSPKQAFIFSEAMAELTEFAPLPVHLKLDTGMSRLGTDWQDAPAFAQLVRSLPHLKIVSIYSHLATADEPDPSVMRQQQHRFEQAIAAIRRVGIQPPQLHLANSAATLTDPALHYDMVRTGLALYGLSPAPHLQHVLDLRPALQVKARITQVKTIPAGRGVSYGYRFVTPRSLRMAVVGIGYADGVPRQLTNRMQVLIRGQRVKQIGTITMDQLMLDVSDLPNLTEGEVVTLLGWDGSERITADDWANTLNTISWEILCGFKHRLPRIAVSAPPPKSNSASVESKGDLYF</sequence>
<dbReference type="GO" id="GO:0008784">
    <property type="term" value="F:alanine racemase activity"/>
    <property type="evidence" value="ECO:0007669"/>
    <property type="project" value="UniProtKB-UniRule"/>
</dbReference>
<feature type="active site" description="Proton acceptor; specific for L-alanine" evidence="4">
    <location>
        <position position="279"/>
    </location>
</feature>
<comment type="catalytic activity">
    <reaction evidence="4">
        <text>L-alanine = D-alanine</text>
        <dbReference type="Rhea" id="RHEA:20249"/>
        <dbReference type="ChEBI" id="CHEBI:57416"/>
        <dbReference type="ChEBI" id="CHEBI:57972"/>
        <dbReference type="EC" id="5.1.1.1"/>
    </reaction>
</comment>
<dbReference type="PROSITE" id="PS00395">
    <property type="entry name" value="ALANINE_RACEMASE"/>
    <property type="match status" value="1"/>
</dbReference>
<dbReference type="PANTHER" id="PTHR30511:SF0">
    <property type="entry name" value="ALANINE RACEMASE, CATABOLIC-RELATED"/>
    <property type="match status" value="1"/>
</dbReference>
<dbReference type="PRINTS" id="PR00992">
    <property type="entry name" value="ALARACEMASE"/>
</dbReference>
<dbReference type="GO" id="GO:0030632">
    <property type="term" value="P:D-alanine biosynthetic process"/>
    <property type="evidence" value="ECO:0007669"/>
    <property type="project" value="UniProtKB-UniRule"/>
</dbReference>
<dbReference type="NCBIfam" id="TIGR00492">
    <property type="entry name" value="alr"/>
    <property type="match status" value="1"/>
</dbReference>
<dbReference type="Gene3D" id="3.20.20.10">
    <property type="entry name" value="Alanine racemase"/>
    <property type="match status" value="1"/>
</dbReference>
<comment type="cofactor">
    <cofactor evidence="1 4 5">
        <name>pyridoxal 5'-phosphate</name>
        <dbReference type="ChEBI" id="CHEBI:597326"/>
    </cofactor>
</comment>
<dbReference type="AlphaFoldDB" id="A0A7C3PC40"/>
<dbReference type="Gene3D" id="2.40.37.10">
    <property type="entry name" value="Lyase, Ornithine Decarboxylase, Chain A, domain 1"/>
    <property type="match status" value="1"/>
</dbReference>
<evidence type="ECO:0000256" key="3">
    <source>
        <dbReference type="ARBA" id="ARBA00023235"/>
    </source>
</evidence>
<dbReference type="SUPFAM" id="SSF50621">
    <property type="entry name" value="Alanine racemase C-terminal domain-like"/>
    <property type="match status" value="1"/>
</dbReference>
<feature type="domain" description="Alanine racemase C-terminal" evidence="7">
    <location>
        <begin position="258"/>
        <end position="386"/>
    </location>
</feature>
<dbReference type="InterPro" id="IPR011079">
    <property type="entry name" value="Ala_racemase_C"/>
</dbReference>
<dbReference type="InterPro" id="IPR001608">
    <property type="entry name" value="Ala_racemase_N"/>
</dbReference>
<evidence type="ECO:0000313" key="8">
    <source>
        <dbReference type="EMBL" id="HFM97672.1"/>
    </source>
</evidence>
<dbReference type="CDD" id="cd00430">
    <property type="entry name" value="PLPDE_III_AR"/>
    <property type="match status" value="1"/>
</dbReference>
<dbReference type="GO" id="GO:0005829">
    <property type="term" value="C:cytosol"/>
    <property type="evidence" value="ECO:0007669"/>
    <property type="project" value="TreeGrafter"/>
</dbReference>
<feature type="binding site" evidence="4 6">
    <location>
        <position position="327"/>
    </location>
    <ligand>
        <name>substrate</name>
    </ligand>
</feature>
<evidence type="ECO:0000256" key="6">
    <source>
        <dbReference type="PIRSR" id="PIRSR600821-52"/>
    </source>
</evidence>
<feature type="binding site" evidence="4 6">
    <location>
        <position position="150"/>
    </location>
    <ligand>
        <name>substrate</name>
    </ligand>
</feature>
<keyword evidence="3 4" id="KW-0413">Isomerase</keyword>
<dbReference type="EMBL" id="DSRU01000101">
    <property type="protein sequence ID" value="HFM97672.1"/>
    <property type="molecule type" value="Genomic_DNA"/>
</dbReference>
<feature type="modified residue" description="N6-(pyridoxal phosphate)lysine" evidence="4 5">
    <location>
        <position position="49"/>
    </location>
</feature>
<name>A0A7C3PC40_9CYAN</name>
<accession>A0A7C3PC40</accession>
<dbReference type="InterPro" id="IPR020622">
    <property type="entry name" value="Ala_racemase_pyridoxalP-BS"/>
</dbReference>
<dbReference type="InterPro" id="IPR029066">
    <property type="entry name" value="PLP-binding_barrel"/>
</dbReference>
<dbReference type="PANTHER" id="PTHR30511">
    <property type="entry name" value="ALANINE RACEMASE"/>
    <property type="match status" value="1"/>
</dbReference>
<comment type="similarity">
    <text evidence="4">Belongs to the alanine racemase family.</text>
</comment>
<dbReference type="InterPro" id="IPR009006">
    <property type="entry name" value="Ala_racemase/Decarboxylase_C"/>
</dbReference>
<feature type="active site" description="Proton acceptor; specific for D-alanine" evidence="4">
    <location>
        <position position="49"/>
    </location>
</feature>
<reference evidence="8" key="1">
    <citation type="journal article" date="2020" name="mSystems">
        <title>Genome- and Community-Level Interaction Insights into Carbon Utilization and Element Cycling Functions of Hydrothermarchaeota in Hydrothermal Sediment.</title>
        <authorList>
            <person name="Zhou Z."/>
            <person name="Liu Y."/>
            <person name="Xu W."/>
            <person name="Pan J."/>
            <person name="Luo Z.H."/>
            <person name="Li M."/>
        </authorList>
    </citation>
    <scope>NUCLEOTIDE SEQUENCE [LARGE SCALE GENOMIC DNA]</scope>
    <source>
        <strain evidence="8">SpSt-418</strain>
    </source>
</reference>
<comment type="pathway">
    <text evidence="4">Amino-acid biosynthesis; D-alanine biosynthesis; D-alanine from L-alanine: step 1/1.</text>
</comment>
<comment type="caution">
    <text evidence="8">The sequence shown here is derived from an EMBL/GenBank/DDBJ whole genome shotgun (WGS) entry which is preliminary data.</text>
</comment>
<evidence type="ECO:0000256" key="5">
    <source>
        <dbReference type="PIRSR" id="PIRSR600821-50"/>
    </source>
</evidence>
<keyword evidence="2 4" id="KW-0663">Pyridoxal phosphate</keyword>
<proteinExistence type="inferred from homology"/>
<dbReference type="SUPFAM" id="SSF51419">
    <property type="entry name" value="PLP-binding barrel"/>
    <property type="match status" value="1"/>
</dbReference>
<evidence type="ECO:0000256" key="1">
    <source>
        <dbReference type="ARBA" id="ARBA00001933"/>
    </source>
</evidence>
<dbReference type="UniPathway" id="UPA00042">
    <property type="reaction ID" value="UER00497"/>
</dbReference>
<dbReference type="EC" id="5.1.1.1" evidence="4"/>
<dbReference type="HAMAP" id="MF_01201">
    <property type="entry name" value="Ala_racemase"/>
    <property type="match status" value="1"/>
</dbReference>
<comment type="function">
    <text evidence="4">Catalyzes the interconversion of L-alanine and D-alanine. May also act on other amino acids.</text>
</comment>
<evidence type="ECO:0000256" key="4">
    <source>
        <dbReference type="HAMAP-Rule" id="MF_01201"/>
    </source>
</evidence>
<evidence type="ECO:0000259" key="7">
    <source>
        <dbReference type="SMART" id="SM01005"/>
    </source>
</evidence>
<organism evidence="8">
    <name type="scientific">Oscillatoriales cyanobacterium SpSt-418</name>
    <dbReference type="NCBI Taxonomy" id="2282169"/>
    <lineage>
        <taxon>Bacteria</taxon>
        <taxon>Bacillati</taxon>
        <taxon>Cyanobacteriota</taxon>
        <taxon>Cyanophyceae</taxon>
        <taxon>Oscillatoriophycideae</taxon>
        <taxon>Oscillatoriales</taxon>
    </lineage>
</organism>
<protein>
    <recommendedName>
        <fullName evidence="4">Alanine racemase</fullName>
        <ecNumber evidence="4">5.1.1.1</ecNumber>
    </recommendedName>
</protein>
<evidence type="ECO:0000256" key="2">
    <source>
        <dbReference type="ARBA" id="ARBA00022898"/>
    </source>
</evidence>
<dbReference type="GO" id="GO:0030170">
    <property type="term" value="F:pyridoxal phosphate binding"/>
    <property type="evidence" value="ECO:0007669"/>
    <property type="project" value="UniProtKB-UniRule"/>
</dbReference>
<dbReference type="Pfam" id="PF00842">
    <property type="entry name" value="Ala_racemase_C"/>
    <property type="match status" value="1"/>
</dbReference>
<dbReference type="Pfam" id="PF01168">
    <property type="entry name" value="Ala_racemase_N"/>
    <property type="match status" value="1"/>
</dbReference>